<keyword evidence="2" id="KW-0808">Transferase</keyword>
<dbReference type="Gene3D" id="2.60.120.650">
    <property type="entry name" value="Cupin"/>
    <property type="match status" value="2"/>
</dbReference>
<dbReference type="GO" id="GO:0032452">
    <property type="term" value="F:histone demethylase activity"/>
    <property type="evidence" value="ECO:0007669"/>
    <property type="project" value="TreeGrafter"/>
</dbReference>
<dbReference type="SMART" id="SM00558">
    <property type="entry name" value="JmjC"/>
    <property type="match status" value="1"/>
</dbReference>
<dbReference type="InterPro" id="IPR003347">
    <property type="entry name" value="JmjC_dom"/>
</dbReference>
<keyword evidence="2" id="KW-0489">Methyltransferase</keyword>
<reference evidence="2" key="1">
    <citation type="submission" date="2014-07" db="EMBL/GenBank/DDBJ databases">
        <title>Identification of a novel salt tolerance gene in wild soybean by whole-genome sequencing.</title>
        <authorList>
            <person name="Lam H.-M."/>
            <person name="Qi X."/>
            <person name="Li M.-W."/>
            <person name="Liu X."/>
            <person name="Xie M."/>
            <person name="Ni M."/>
            <person name="Xu X."/>
        </authorList>
    </citation>
    <scope>NUCLEOTIDE SEQUENCE [LARGE SCALE GENOMIC DNA]</scope>
    <source>
        <tissue evidence="2">Root</tissue>
    </source>
</reference>
<feature type="domain" description="JmjC" evidence="1">
    <location>
        <begin position="79"/>
        <end position="249"/>
    </location>
</feature>
<keyword evidence="2" id="KW-0560">Oxidoreductase</keyword>
<dbReference type="GO" id="GO:0008168">
    <property type="term" value="F:methyltransferase activity"/>
    <property type="evidence" value="ECO:0007669"/>
    <property type="project" value="UniProtKB-KW"/>
</dbReference>
<gene>
    <name evidence="2" type="ORF">glysoja_027338</name>
</gene>
<dbReference type="InterPro" id="IPR003349">
    <property type="entry name" value="JmjN"/>
</dbReference>
<evidence type="ECO:0000259" key="1">
    <source>
        <dbReference type="PROSITE" id="PS51184"/>
    </source>
</evidence>
<dbReference type="Pfam" id="PF02375">
    <property type="entry name" value="JmjN"/>
    <property type="match status" value="1"/>
</dbReference>
<sequence>MTGKSSITQRTARHGSRKPRKFDLADLEWTNTIPECPTYHPSEHEFEHPLVYLQKIAPEASEYVFSFNNGTPATDFWLPYIASKNNFSRLPQSLLRLVDREIPGITDPMLYIGMLFSMFAWHVEDHYLYSINYHHSGANKTWYGVPGYAASQFEKTVLQHVYSNKILTKHGDDGAFKFLAQKTTMFPPNVMLQHDVAVYKAVQKPGEFIITFPRAYHAGFSHGFNCGEAVNFANGDWFQLRAAASRRYAHLRRMPLIPYEELLSKEAMQVYKSSRVRSSKKKPEDTASYQSYYTAFLASYAIL</sequence>
<dbReference type="PROSITE" id="PS51184">
    <property type="entry name" value="JMJC"/>
    <property type="match status" value="1"/>
</dbReference>
<dbReference type="EC" id="1.14.11.-" evidence="2"/>
<dbReference type="SUPFAM" id="SSF51197">
    <property type="entry name" value="Clavaminate synthase-like"/>
    <property type="match status" value="1"/>
</dbReference>
<dbReference type="AlphaFoldDB" id="A0A0B2PI65"/>
<dbReference type="GO" id="GO:0032259">
    <property type="term" value="P:methylation"/>
    <property type="evidence" value="ECO:0007669"/>
    <property type="project" value="UniProtKB-KW"/>
</dbReference>
<dbReference type="GO" id="GO:0005634">
    <property type="term" value="C:nucleus"/>
    <property type="evidence" value="ECO:0007669"/>
    <property type="project" value="TreeGrafter"/>
</dbReference>
<name>A0A0B2PI65_GLYSO</name>
<protein>
    <submittedName>
        <fullName evidence="2">Putative lysine-specific demethylase ELF6</fullName>
        <ecNumber evidence="2">1.14.11.-</ecNumber>
    </submittedName>
</protein>
<dbReference type="PANTHER" id="PTHR10694">
    <property type="entry name" value="LYSINE-SPECIFIC DEMETHYLASE"/>
    <property type="match status" value="1"/>
</dbReference>
<dbReference type="Proteomes" id="UP000053555">
    <property type="component" value="Unassembled WGS sequence"/>
</dbReference>
<organism evidence="2">
    <name type="scientific">Glycine soja</name>
    <name type="common">Wild soybean</name>
    <dbReference type="NCBI Taxonomy" id="3848"/>
    <lineage>
        <taxon>Eukaryota</taxon>
        <taxon>Viridiplantae</taxon>
        <taxon>Streptophyta</taxon>
        <taxon>Embryophyta</taxon>
        <taxon>Tracheophyta</taxon>
        <taxon>Spermatophyta</taxon>
        <taxon>Magnoliopsida</taxon>
        <taxon>eudicotyledons</taxon>
        <taxon>Gunneridae</taxon>
        <taxon>Pentapetalae</taxon>
        <taxon>rosids</taxon>
        <taxon>fabids</taxon>
        <taxon>Fabales</taxon>
        <taxon>Fabaceae</taxon>
        <taxon>Papilionoideae</taxon>
        <taxon>50 kb inversion clade</taxon>
        <taxon>NPAAA clade</taxon>
        <taxon>indigoferoid/millettioid clade</taxon>
        <taxon>Phaseoleae</taxon>
        <taxon>Glycine</taxon>
        <taxon>Glycine subgen. Soja</taxon>
    </lineage>
</organism>
<dbReference type="EMBL" id="KN667122">
    <property type="protein sequence ID" value="KHN07248.1"/>
    <property type="molecule type" value="Genomic_DNA"/>
</dbReference>
<accession>A0A0B2PI65</accession>
<dbReference type="GO" id="GO:0016491">
    <property type="term" value="F:oxidoreductase activity"/>
    <property type="evidence" value="ECO:0007669"/>
    <property type="project" value="UniProtKB-KW"/>
</dbReference>
<dbReference type="GO" id="GO:0010468">
    <property type="term" value="P:regulation of gene expression"/>
    <property type="evidence" value="ECO:0007669"/>
    <property type="project" value="TreeGrafter"/>
</dbReference>
<proteinExistence type="predicted"/>
<dbReference type="GO" id="GO:0000785">
    <property type="term" value="C:chromatin"/>
    <property type="evidence" value="ECO:0007669"/>
    <property type="project" value="TreeGrafter"/>
</dbReference>
<dbReference type="PANTHER" id="PTHR10694:SF106">
    <property type="entry name" value="TRANSCRIPTION FACTOR JUMONJI FAMILY PROTEIN"/>
    <property type="match status" value="1"/>
</dbReference>
<evidence type="ECO:0000313" key="2">
    <source>
        <dbReference type="EMBL" id="KHN07248.1"/>
    </source>
</evidence>
<dbReference type="Pfam" id="PF02373">
    <property type="entry name" value="JmjC"/>
    <property type="match status" value="1"/>
</dbReference>